<gene>
    <name evidence="3" type="ORF">BN946_scf184815.g15</name>
</gene>
<feature type="region of interest" description="Disordered" evidence="1">
    <location>
        <begin position="130"/>
        <end position="164"/>
    </location>
</feature>
<evidence type="ECO:0000256" key="2">
    <source>
        <dbReference type="SAM" id="Phobius"/>
    </source>
</evidence>
<dbReference type="OrthoDB" id="2753278at2759"/>
<accession>A0A060S7L6</accession>
<dbReference type="EMBL" id="CCBP010000012">
    <property type="protein sequence ID" value="CDO68368.1"/>
    <property type="molecule type" value="Genomic_DNA"/>
</dbReference>
<dbReference type="Proteomes" id="UP000029665">
    <property type="component" value="Unassembled WGS sequence"/>
</dbReference>
<dbReference type="AlphaFoldDB" id="A0A060S7L6"/>
<evidence type="ECO:0000313" key="4">
    <source>
        <dbReference type="Proteomes" id="UP000029665"/>
    </source>
</evidence>
<evidence type="ECO:0000313" key="3">
    <source>
        <dbReference type="EMBL" id="CDO68368.1"/>
    </source>
</evidence>
<evidence type="ECO:0000256" key="1">
    <source>
        <dbReference type="SAM" id="MobiDB-lite"/>
    </source>
</evidence>
<feature type="compositionally biased region" description="Polar residues" evidence="1">
    <location>
        <begin position="130"/>
        <end position="144"/>
    </location>
</feature>
<comment type="caution">
    <text evidence="3">The sequence shown here is derived from an EMBL/GenBank/DDBJ whole genome shotgun (WGS) entry which is preliminary data.</text>
</comment>
<feature type="transmembrane region" description="Helical" evidence="2">
    <location>
        <begin position="43"/>
        <end position="61"/>
    </location>
</feature>
<name>A0A060S7L6_PYCCI</name>
<protein>
    <submittedName>
        <fullName evidence="3">Uncharacterized protein</fullName>
    </submittedName>
</protein>
<dbReference type="HOGENOM" id="CLU_1366869_0_0_1"/>
<keyword evidence="4" id="KW-1185">Reference proteome</keyword>
<organism evidence="3 4">
    <name type="scientific">Pycnoporus cinnabarinus</name>
    <name type="common">Cinnabar-red polypore</name>
    <name type="synonym">Trametes cinnabarina</name>
    <dbReference type="NCBI Taxonomy" id="5643"/>
    <lineage>
        <taxon>Eukaryota</taxon>
        <taxon>Fungi</taxon>
        <taxon>Dikarya</taxon>
        <taxon>Basidiomycota</taxon>
        <taxon>Agaricomycotina</taxon>
        <taxon>Agaricomycetes</taxon>
        <taxon>Polyporales</taxon>
        <taxon>Polyporaceae</taxon>
        <taxon>Trametes</taxon>
    </lineage>
</organism>
<reference evidence="3" key="1">
    <citation type="submission" date="2014-01" db="EMBL/GenBank/DDBJ databases">
        <title>The genome of the white-rot fungus Pycnoporus cinnabarinus: a basidiomycete model with a versatile arsenal for lignocellulosic biomass breakdown.</title>
        <authorList>
            <person name="Levasseur A."/>
            <person name="Lomascolo A."/>
            <person name="Ruiz-Duenas F.J."/>
            <person name="Uzan E."/>
            <person name="Piumi F."/>
            <person name="Kues U."/>
            <person name="Ram A.F.J."/>
            <person name="Murat C."/>
            <person name="Haon M."/>
            <person name="Benoit I."/>
            <person name="Arfi Y."/>
            <person name="Chevret D."/>
            <person name="Drula E."/>
            <person name="Kwon M.J."/>
            <person name="Gouret P."/>
            <person name="Lesage-Meessen L."/>
            <person name="Lombard V."/>
            <person name="Mariette J."/>
            <person name="Noirot C."/>
            <person name="Park J."/>
            <person name="Patyshakuliyeva A."/>
            <person name="Wieneger R.A.B."/>
            <person name="Wosten H.A.B."/>
            <person name="Martin F."/>
            <person name="Coutinho P.M."/>
            <person name="de Vries R."/>
            <person name="Martinez A.T."/>
            <person name="Klopp C."/>
            <person name="Pontarotti P."/>
            <person name="Henrissat B."/>
            <person name="Record E."/>
        </authorList>
    </citation>
    <scope>NUCLEOTIDE SEQUENCE [LARGE SCALE GENOMIC DNA]</scope>
    <source>
        <strain evidence="3">BRFM137</strain>
    </source>
</reference>
<keyword evidence="2" id="KW-0472">Membrane</keyword>
<sequence>MAPTKLLMYGSRIPRLAARTTGGGSNASSTSGGSGDGQSVSPIVPALIAVAIFVLSALVIMKAVHSLRGGSIVPIHRKSIEDEKPQLWEVSLDEKTVPVSDAGTWSEMMPVSVGYLPTYDSFAVTRPPSVATTGSSTCSRSQSRGKVHSWSFSPPKPSAKADAMDDELRPMRVAVLIAMPTPSGGELCPPAPAYLGLAET</sequence>
<keyword evidence="2" id="KW-0812">Transmembrane</keyword>
<keyword evidence="2" id="KW-1133">Transmembrane helix</keyword>
<proteinExistence type="predicted"/>
<dbReference type="OMA" id="KPRMWEV"/>